<dbReference type="InterPro" id="IPR048366">
    <property type="entry name" value="TNP-like_GBD"/>
</dbReference>
<accession>A0A6S7GZU1</accession>
<dbReference type="Proteomes" id="UP001152795">
    <property type="component" value="Unassembled WGS sequence"/>
</dbReference>
<comment type="caution">
    <text evidence="5">The sequence shown here is derived from an EMBL/GenBank/DDBJ whole genome shotgun (WGS) entry which is preliminary data.</text>
</comment>
<evidence type="ECO:0000259" key="1">
    <source>
        <dbReference type="Pfam" id="PF12017"/>
    </source>
</evidence>
<dbReference type="Pfam" id="PF21788">
    <property type="entry name" value="TNP-like_GBD"/>
    <property type="match status" value="1"/>
</dbReference>
<evidence type="ECO:0000313" key="6">
    <source>
        <dbReference type="Proteomes" id="UP001152795"/>
    </source>
</evidence>
<dbReference type="PANTHER" id="PTHR47577:SF2">
    <property type="entry name" value="THAP DOMAIN CONTAINING 9"/>
    <property type="match status" value="1"/>
</dbReference>
<dbReference type="EMBL" id="CACRXK020003023">
    <property type="protein sequence ID" value="CAB3997105.1"/>
    <property type="molecule type" value="Genomic_DNA"/>
</dbReference>
<name>A0A6S7GZU1_PARCT</name>
<dbReference type="InterPro" id="IPR021896">
    <property type="entry name" value="THAP9-like_HTH"/>
</dbReference>
<keyword evidence="6" id="KW-1185">Reference proteome</keyword>
<dbReference type="OrthoDB" id="6491412at2759"/>
<feature type="domain" description="Transposable element P transposase-like RNase H" evidence="2">
    <location>
        <begin position="222"/>
        <end position="358"/>
    </location>
</feature>
<evidence type="ECO:0000259" key="3">
    <source>
        <dbReference type="Pfam" id="PF21788"/>
    </source>
</evidence>
<dbReference type="Pfam" id="PF21789">
    <property type="entry name" value="TNP-like_RNaseH_C"/>
    <property type="match status" value="1"/>
</dbReference>
<dbReference type="InterPro" id="IPR048365">
    <property type="entry name" value="TNP-like_RNaseH_N"/>
</dbReference>
<dbReference type="PANTHER" id="PTHR47577">
    <property type="entry name" value="THAP DOMAIN-CONTAINING PROTEIN 6"/>
    <property type="match status" value="1"/>
</dbReference>
<dbReference type="InterPro" id="IPR048367">
    <property type="entry name" value="TNP-like_RNaseH_C"/>
</dbReference>
<feature type="domain" description="THAP9-like helix-turn-helix" evidence="1">
    <location>
        <begin position="138"/>
        <end position="216"/>
    </location>
</feature>
<reference evidence="5" key="1">
    <citation type="submission" date="2020-04" db="EMBL/GenBank/DDBJ databases">
        <authorList>
            <person name="Alioto T."/>
            <person name="Alioto T."/>
            <person name="Gomez Garrido J."/>
        </authorList>
    </citation>
    <scope>NUCLEOTIDE SEQUENCE</scope>
    <source>
        <strain evidence="5">A484AB</strain>
    </source>
</reference>
<proteinExistence type="predicted"/>
<evidence type="ECO:0000259" key="2">
    <source>
        <dbReference type="Pfam" id="PF21787"/>
    </source>
</evidence>
<evidence type="ECO:0000259" key="4">
    <source>
        <dbReference type="Pfam" id="PF21789"/>
    </source>
</evidence>
<gene>
    <name evidence="5" type="ORF">PACLA_8A083685</name>
</gene>
<feature type="domain" description="Transposable element P transposase-like RNase H C-terminal" evidence="4">
    <location>
        <begin position="577"/>
        <end position="607"/>
    </location>
</feature>
<feature type="domain" description="Transposable element P transposase-like GTP-binding insertion" evidence="3">
    <location>
        <begin position="388"/>
        <end position="506"/>
    </location>
</feature>
<dbReference type="Pfam" id="PF12017">
    <property type="entry name" value="Tnp_P_element"/>
    <property type="match status" value="1"/>
</dbReference>
<evidence type="ECO:0000313" key="5">
    <source>
        <dbReference type="EMBL" id="CAB3997105.1"/>
    </source>
</evidence>
<dbReference type="Pfam" id="PF21787">
    <property type="entry name" value="TNP-like_RNaseH_N"/>
    <property type="match status" value="1"/>
</dbReference>
<protein>
    <submittedName>
        <fullName evidence="5">DNA transposase THAP9</fullName>
    </submittedName>
</protein>
<dbReference type="AlphaFoldDB" id="A0A6S7GZU1"/>
<sequence>MGMDKPSLKRRCLEVDQSSTQIVMHDHTYAKPQESLPITQSSHILQSLPIPQSSQRSSHILQSLPIPESQVPKPSHILQSMHVPQPVPLVEPEKENNNTQSGQYNNDPRLKRKIKALQQKLRRREMKARNMKQLINTLKKKLLIKQDEAELLHHNFNGLNLSLFNNVMKNKAQTCGRRYTDQIKEFAVTVHFYSPKAYNFVRTIIPLPAPSMIKSWASSVKCNPGFITEAFEILKHEIKDHPEKKDCSLVFDAMAIRKQTLWDPRTDSYVGFVDYGDSLTELPVSNVLASEALVFALVGLRSHWKCPIAYFLIDKISATIQAQLLRKALIKTAEIVLKVWCLTSDGTSSNVATFKLLGCIFRLAYKSMVTKFKHPTLDYDVFVMLDPCHMLKLARNTLASLGSLSIEEICWKFIQNLNDVQQNHGMKLANKLSTSHIKYETHKMKVDLAAQTLSSSVADAIDFLNIVEKDEQFQDSEATVTFIRTVDKVFDILNSRNPLGKGSKQPLKLANKLKWEAELIMIANYLLSLKSRDGQLLISHKRKTFILGFVTCIKSNIEMATTMLTQDIDPFKYLLTYKFSQDHIEILFSCIRARGGWNNNPNCLQLQYTLRRMLLRNSISASKYANCQILDQHSVVPILHRRKHASPLKEKPAPPVVDDEDNTDLSNMEYLQEAEHSEFTMYVLHYICGYIVSKLAKSISCSQCIEEITASPNQSQERSDHDYCRRKSADDMYDKAATFTNFVNRGGLHVP</sequence>
<organism evidence="5 6">
    <name type="scientific">Paramuricea clavata</name>
    <name type="common">Red gorgonian</name>
    <name type="synonym">Violescent sea-whip</name>
    <dbReference type="NCBI Taxonomy" id="317549"/>
    <lineage>
        <taxon>Eukaryota</taxon>
        <taxon>Metazoa</taxon>
        <taxon>Cnidaria</taxon>
        <taxon>Anthozoa</taxon>
        <taxon>Octocorallia</taxon>
        <taxon>Malacalcyonacea</taxon>
        <taxon>Plexauridae</taxon>
        <taxon>Paramuricea</taxon>
    </lineage>
</organism>